<dbReference type="SMART" id="SM00271">
    <property type="entry name" value="DnaJ"/>
    <property type="match status" value="1"/>
</dbReference>
<keyword evidence="3" id="KW-0677">Repeat</keyword>
<dbReference type="InterPro" id="IPR036410">
    <property type="entry name" value="HSP_DnaJ_Cys-rich_dom_sf"/>
</dbReference>
<sequence>MSSTDGFRADWAQKDFYAVLGVKKDSSVDEIKKAYRKLARENHPDSNPGDSAKHEKFKSVAEAYDVVGDADKRRSYDEMRSLYGSGGFRGGYPGAGGPSGGASFNLDDLLREQGGAGGGIGDMFGDLFGRSRAQSRPRPQKGADVETTATIGFVDALDGVTISLRLSSDAPCATCQGSGGKPGTRPHACPECDGAGYVVAGVGGAFSMNETCPVCRGRQVVYDAPCPTCFGSGRGSSSRTIQARIPAGVADGQRIRLRGKGAPGESGGAAGDLYVTVKVSAHRLFGRKDEHLTLDVPVSFDELALGAEVRVPTLGGPAVTLKIPAGTPNGRTFRVRGKGATKADGSRGDLLATVEVQVPAVLDPTAREALEAFRAATSAKPLRSNLFEAVES</sequence>
<keyword evidence="5" id="KW-0862">Zinc</keyword>
<evidence type="ECO:0000256" key="2">
    <source>
        <dbReference type="ARBA" id="ARBA00022723"/>
    </source>
</evidence>
<dbReference type="Gene3D" id="2.10.230.10">
    <property type="entry name" value="Heat shock protein DnaJ, cysteine-rich domain"/>
    <property type="match status" value="1"/>
</dbReference>
<dbReference type="Gene3D" id="2.60.260.20">
    <property type="entry name" value="Urease metallochaperone UreE, N-terminal domain"/>
    <property type="match status" value="2"/>
</dbReference>
<dbReference type="SUPFAM" id="SSF46565">
    <property type="entry name" value="Chaperone J-domain"/>
    <property type="match status" value="1"/>
</dbReference>
<dbReference type="GO" id="GO:0042026">
    <property type="term" value="P:protein refolding"/>
    <property type="evidence" value="ECO:0007669"/>
    <property type="project" value="TreeGrafter"/>
</dbReference>
<dbReference type="GO" id="GO:0005524">
    <property type="term" value="F:ATP binding"/>
    <property type="evidence" value="ECO:0007669"/>
    <property type="project" value="InterPro"/>
</dbReference>
<name>A0A6J6RAL3_9ZZZZ</name>
<dbReference type="CDD" id="cd10719">
    <property type="entry name" value="DnaJ_zf"/>
    <property type="match status" value="1"/>
</dbReference>
<dbReference type="CDD" id="cd06257">
    <property type="entry name" value="DnaJ"/>
    <property type="match status" value="1"/>
</dbReference>
<dbReference type="InterPro" id="IPR008971">
    <property type="entry name" value="HSP40/DnaJ_pept-bd"/>
</dbReference>
<dbReference type="GO" id="GO:0031072">
    <property type="term" value="F:heat shock protein binding"/>
    <property type="evidence" value="ECO:0007669"/>
    <property type="project" value="InterPro"/>
</dbReference>
<feature type="region of interest" description="Disordered" evidence="8">
    <location>
        <begin position="127"/>
        <end position="146"/>
    </location>
</feature>
<dbReference type="Pfam" id="PF00226">
    <property type="entry name" value="DnaJ"/>
    <property type="match status" value="1"/>
</dbReference>
<dbReference type="NCBIfam" id="NF008035">
    <property type="entry name" value="PRK10767.1"/>
    <property type="match status" value="1"/>
</dbReference>
<evidence type="ECO:0000256" key="7">
    <source>
        <dbReference type="ARBA" id="ARBA00023186"/>
    </source>
</evidence>
<evidence type="ECO:0000259" key="10">
    <source>
        <dbReference type="PROSITE" id="PS51188"/>
    </source>
</evidence>
<dbReference type="FunFam" id="2.60.260.20:FF:000013">
    <property type="entry name" value="DnaJ subfamily B member 11"/>
    <property type="match status" value="1"/>
</dbReference>
<dbReference type="InterPro" id="IPR012724">
    <property type="entry name" value="DnaJ"/>
</dbReference>
<dbReference type="InterPro" id="IPR036869">
    <property type="entry name" value="J_dom_sf"/>
</dbReference>
<organism evidence="11">
    <name type="scientific">freshwater metagenome</name>
    <dbReference type="NCBI Taxonomy" id="449393"/>
    <lineage>
        <taxon>unclassified sequences</taxon>
        <taxon>metagenomes</taxon>
        <taxon>ecological metagenomes</taxon>
    </lineage>
</organism>
<protein>
    <submittedName>
        <fullName evidence="11">Unannotated protein</fullName>
    </submittedName>
</protein>
<evidence type="ECO:0000256" key="6">
    <source>
        <dbReference type="ARBA" id="ARBA00023016"/>
    </source>
</evidence>
<dbReference type="GO" id="GO:0008270">
    <property type="term" value="F:zinc ion binding"/>
    <property type="evidence" value="ECO:0007669"/>
    <property type="project" value="UniProtKB-KW"/>
</dbReference>
<dbReference type="PANTHER" id="PTHR43096:SF54">
    <property type="entry name" value="CHAPERONE PROTEIN DNAJ 1"/>
    <property type="match status" value="1"/>
</dbReference>
<accession>A0A6J6RAL3</accession>
<evidence type="ECO:0000256" key="3">
    <source>
        <dbReference type="ARBA" id="ARBA00022737"/>
    </source>
</evidence>
<keyword evidence="7" id="KW-0143">Chaperone</keyword>
<evidence type="ECO:0000313" key="11">
    <source>
        <dbReference type="EMBL" id="CAB4716224.1"/>
    </source>
</evidence>
<dbReference type="PANTHER" id="PTHR43096">
    <property type="entry name" value="DNAJ HOMOLOG 1, MITOCHONDRIAL-RELATED"/>
    <property type="match status" value="1"/>
</dbReference>
<evidence type="ECO:0000259" key="9">
    <source>
        <dbReference type="PROSITE" id="PS50076"/>
    </source>
</evidence>
<feature type="region of interest" description="Disordered" evidence="8">
    <location>
        <begin position="38"/>
        <end position="57"/>
    </location>
</feature>
<gene>
    <name evidence="11" type="ORF">UFOPK2579_01707</name>
</gene>
<keyword evidence="6" id="KW-0346">Stress response</keyword>
<keyword evidence="1" id="KW-0963">Cytoplasm</keyword>
<dbReference type="AlphaFoldDB" id="A0A6J6RAL3"/>
<dbReference type="PRINTS" id="PR00625">
    <property type="entry name" value="JDOMAIN"/>
</dbReference>
<dbReference type="Gene3D" id="1.10.287.110">
    <property type="entry name" value="DnaJ domain"/>
    <property type="match status" value="1"/>
</dbReference>
<dbReference type="SUPFAM" id="SSF57938">
    <property type="entry name" value="DnaJ/Hsp40 cysteine-rich domain"/>
    <property type="match status" value="1"/>
</dbReference>
<dbReference type="HAMAP" id="MF_01152">
    <property type="entry name" value="DnaJ"/>
    <property type="match status" value="1"/>
</dbReference>
<dbReference type="InterPro" id="IPR001623">
    <property type="entry name" value="DnaJ_domain"/>
</dbReference>
<evidence type="ECO:0000256" key="4">
    <source>
        <dbReference type="ARBA" id="ARBA00022771"/>
    </source>
</evidence>
<dbReference type="SUPFAM" id="SSF49493">
    <property type="entry name" value="HSP40/DnaJ peptide-binding domain"/>
    <property type="match status" value="2"/>
</dbReference>
<evidence type="ECO:0000256" key="8">
    <source>
        <dbReference type="SAM" id="MobiDB-lite"/>
    </source>
</evidence>
<dbReference type="Pfam" id="PF01556">
    <property type="entry name" value="DnaJ_C"/>
    <property type="match status" value="1"/>
</dbReference>
<dbReference type="InterPro" id="IPR002939">
    <property type="entry name" value="DnaJ_C"/>
</dbReference>
<dbReference type="CDD" id="cd10747">
    <property type="entry name" value="DnaJ_C"/>
    <property type="match status" value="1"/>
</dbReference>
<keyword evidence="2" id="KW-0479">Metal-binding</keyword>
<dbReference type="InterPro" id="IPR001305">
    <property type="entry name" value="HSP_DnaJ_Cys-rich_dom"/>
</dbReference>
<dbReference type="Pfam" id="PF00684">
    <property type="entry name" value="DnaJ_CXXCXGXG"/>
    <property type="match status" value="1"/>
</dbReference>
<dbReference type="GO" id="GO:0009408">
    <property type="term" value="P:response to heat"/>
    <property type="evidence" value="ECO:0007669"/>
    <property type="project" value="InterPro"/>
</dbReference>
<proteinExistence type="inferred from homology"/>
<feature type="domain" description="CR-type" evidence="10">
    <location>
        <begin position="159"/>
        <end position="238"/>
    </location>
</feature>
<keyword evidence="4" id="KW-0863">Zinc-finger</keyword>
<reference evidence="11" key="1">
    <citation type="submission" date="2020-05" db="EMBL/GenBank/DDBJ databases">
        <authorList>
            <person name="Chiriac C."/>
            <person name="Salcher M."/>
            <person name="Ghai R."/>
            <person name="Kavagutti S V."/>
        </authorList>
    </citation>
    <scope>NUCLEOTIDE SEQUENCE</scope>
</reference>
<dbReference type="GO" id="GO:0051082">
    <property type="term" value="F:unfolded protein binding"/>
    <property type="evidence" value="ECO:0007669"/>
    <property type="project" value="InterPro"/>
</dbReference>
<feature type="domain" description="J" evidence="9">
    <location>
        <begin position="15"/>
        <end position="80"/>
    </location>
</feature>
<dbReference type="EMBL" id="CAEZXR010000207">
    <property type="protein sequence ID" value="CAB4716224.1"/>
    <property type="molecule type" value="Genomic_DNA"/>
</dbReference>
<evidence type="ECO:0000256" key="5">
    <source>
        <dbReference type="ARBA" id="ARBA00022833"/>
    </source>
</evidence>
<dbReference type="PROSITE" id="PS50076">
    <property type="entry name" value="DNAJ_2"/>
    <property type="match status" value="1"/>
</dbReference>
<evidence type="ECO:0000256" key="1">
    <source>
        <dbReference type="ARBA" id="ARBA00022490"/>
    </source>
</evidence>
<dbReference type="GO" id="GO:0005737">
    <property type="term" value="C:cytoplasm"/>
    <property type="evidence" value="ECO:0007669"/>
    <property type="project" value="TreeGrafter"/>
</dbReference>
<dbReference type="PROSITE" id="PS51188">
    <property type="entry name" value="ZF_CR"/>
    <property type="match status" value="1"/>
</dbReference>
<dbReference type="FunFam" id="2.10.230.10:FF:000002">
    <property type="entry name" value="Molecular chaperone DnaJ"/>
    <property type="match status" value="1"/>
</dbReference>